<organism evidence="4 5">
    <name type="scientific">Solitalea canadensis (strain ATCC 29591 / DSM 3403 / JCM 21819 / LMG 8368 / NBRC 15130 / NCIMB 12057 / USAM 9D)</name>
    <name type="common">Flexibacter canadensis</name>
    <dbReference type="NCBI Taxonomy" id="929556"/>
    <lineage>
        <taxon>Bacteria</taxon>
        <taxon>Pseudomonadati</taxon>
        <taxon>Bacteroidota</taxon>
        <taxon>Sphingobacteriia</taxon>
        <taxon>Sphingobacteriales</taxon>
        <taxon>Sphingobacteriaceae</taxon>
        <taxon>Solitalea</taxon>
    </lineage>
</organism>
<evidence type="ECO:0000256" key="1">
    <source>
        <dbReference type="PROSITE-ProRule" id="PRU00169"/>
    </source>
</evidence>
<dbReference type="PANTHER" id="PTHR37299:SF1">
    <property type="entry name" value="STAGE 0 SPORULATION PROTEIN A HOMOLOG"/>
    <property type="match status" value="1"/>
</dbReference>
<dbReference type="InterPro" id="IPR046947">
    <property type="entry name" value="LytR-like"/>
</dbReference>
<dbReference type="PROSITE" id="PS50930">
    <property type="entry name" value="HTH_LYTTR"/>
    <property type="match status" value="1"/>
</dbReference>
<sequence>MNYIIVDDEPIARDGIQMMADNFNQLTFSGSFNNPLAAAEFIKSHKIDLVFLDINMPEQNGLDFAALLSDNVLIIFTTAYAQYAVDSYALDAIDYLVKPIEPKRFEKAVQKAVSYFGLIQSSEKQNSVQSIEDDFMFVRSDRKFYKIILKDILFIEGLKDYVIIHLEGQNIITAMNIKTIGQQLPANFYRIAKSFIVNANQITSLDNNFAYINEHEIPIGNSYRDAFFEEYFKGKVLLK</sequence>
<protein>
    <submittedName>
        <fullName evidence="4">Response regulator of the LytR/AlgR family</fullName>
    </submittedName>
</protein>
<dbReference type="InterPro" id="IPR001789">
    <property type="entry name" value="Sig_transdc_resp-reg_receiver"/>
</dbReference>
<dbReference type="Gene3D" id="2.40.50.1020">
    <property type="entry name" value="LytTr DNA-binding domain"/>
    <property type="match status" value="1"/>
</dbReference>
<dbReference type="EMBL" id="CP003349">
    <property type="protein sequence ID" value="AFD07551.1"/>
    <property type="molecule type" value="Genomic_DNA"/>
</dbReference>
<name>H8KUR7_SOLCM</name>
<gene>
    <name evidence="4" type="ordered locus">Solca_2516</name>
</gene>
<keyword evidence="1" id="KW-0597">Phosphoprotein</keyword>
<dbReference type="InterPro" id="IPR007492">
    <property type="entry name" value="LytTR_DNA-bd_dom"/>
</dbReference>
<dbReference type="Pfam" id="PF00072">
    <property type="entry name" value="Response_reg"/>
    <property type="match status" value="1"/>
</dbReference>
<dbReference type="SMART" id="SM00448">
    <property type="entry name" value="REC"/>
    <property type="match status" value="1"/>
</dbReference>
<evidence type="ECO:0000259" key="2">
    <source>
        <dbReference type="PROSITE" id="PS50110"/>
    </source>
</evidence>
<dbReference type="SMART" id="SM00850">
    <property type="entry name" value="LytTR"/>
    <property type="match status" value="1"/>
</dbReference>
<evidence type="ECO:0000313" key="4">
    <source>
        <dbReference type="EMBL" id="AFD07551.1"/>
    </source>
</evidence>
<keyword evidence="5" id="KW-1185">Reference proteome</keyword>
<feature type="domain" description="Response regulatory" evidence="2">
    <location>
        <begin position="2"/>
        <end position="113"/>
    </location>
</feature>
<dbReference type="STRING" id="929556.Solca_2516"/>
<dbReference type="GO" id="GO:0000156">
    <property type="term" value="F:phosphorelay response regulator activity"/>
    <property type="evidence" value="ECO:0007669"/>
    <property type="project" value="InterPro"/>
</dbReference>
<dbReference type="AlphaFoldDB" id="H8KUR7"/>
<feature type="modified residue" description="4-aspartylphosphate" evidence="1">
    <location>
        <position position="53"/>
    </location>
</feature>
<dbReference type="KEGG" id="scn:Solca_2516"/>
<dbReference type="eggNOG" id="COG3279">
    <property type="taxonomic scope" value="Bacteria"/>
</dbReference>
<dbReference type="Pfam" id="PF04397">
    <property type="entry name" value="LytTR"/>
    <property type="match status" value="1"/>
</dbReference>
<dbReference type="SUPFAM" id="SSF52172">
    <property type="entry name" value="CheY-like"/>
    <property type="match status" value="1"/>
</dbReference>
<dbReference type="InterPro" id="IPR011006">
    <property type="entry name" value="CheY-like_superfamily"/>
</dbReference>
<dbReference type="GO" id="GO:0003677">
    <property type="term" value="F:DNA binding"/>
    <property type="evidence" value="ECO:0007669"/>
    <property type="project" value="InterPro"/>
</dbReference>
<dbReference type="Proteomes" id="UP000007590">
    <property type="component" value="Chromosome"/>
</dbReference>
<dbReference type="Gene3D" id="3.40.50.2300">
    <property type="match status" value="1"/>
</dbReference>
<dbReference type="HOGENOM" id="CLU_000445_14_1_10"/>
<dbReference type="RefSeq" id="WP_014680778.1">
    <property type="nucleotide sequence ID" value="NC_017770.1"/>
</dbReference>
<dbReference type="PANTHER" id="PTHR37299">
    <property type="entry name" value="TRANSCRIPTIONAL REGULATOR-RELATED"/>
    <property type="match status" value="1"/>
</dbReference>
<feature type="domain" description="HTH LytTR-type" evidence="3">
    <location>
        <begin position="136"/>
        <end position="206"/>
    </location>
</feature>
<evidence type="ECO:0000313" key="5">
    <source>
        <dbReference type="Proteomes" id="UP000007590"/>
    </source>
</evidence>
<evidence type="ECO:0000259" key="3">
    <source>
        <dbReference type="PROSITE" id="PS50930"/>
    </source>
</evidence>
<reference evidence="4" key="1">
    <citation type="submission" date="2012-02" db="EMBL/GenBank/DDBJ databases">
        <title>The complete genome of Solitalea canadensis DSM 3403.</title>
        <authorList>
            <consortium name="US DOE Joint Genome Institute (JGI-PGF)"/>
            <person name="Lucas S."/>
            <person name="Copeland A."/>
            <person name="Lapidus A."/>
            <person name="Glavina del Rio T."/>
            <person name="Dalin E."/>
            <person name="Tice H."/>
            <person name="Bruce D."/>
            <person name="Goodwin L."/>
            <person name="Pitluck S."/>
            <person name="Peters L."/>
            <person name="Ovchinnikova G."/>
            <person name="Lu M."/>
            <person name="Kyrpides N."/>
            <person name="Mavromatis K."/>
            <person name="Ivanova N."/>
            <person name="Brettin T."/>
            <person name="Detter J.C."/>
            <person name="Han C."/>
            <person name="Larimer F."/>
            <person name="Land M."/>
            <person name="Hauser L."/>
            <person name="Markowitz V."/>
            <person name="Cheng J.-F."/>
            <person name="Hugenholtz P."/>
            <person name="Woyke T."/>
            <person name="Wu D."/>
            <person name="Spring S."/>
            <person name="Schroeder M."/>
            <person name="Kopitz M."/>
            <person name="Brambilla E."/>
            <person name="Klenk H.-P."/>
            <person name="Eisen J.A."/>
        </authorList>
    </citation>
    <scope>NUCLEOTIDE SEQUENCE</scope>
    <source>
        <strain evidence="4">DSM 3403</strain>
    </source>
</reference>
<accession>H8KUR7</accession>
<proteinExistence type="predicted"/>
<dbReference type="PROSITE" id="PS50110">
    <property type="entry name" value="RESPONSE_REGULATORY"/>
    <property type="match status" value="1"/>
</dbReference>
<dbReference type="OrthoDB" id="9787344at2"/>